<dbReference type="GO" id="GO:0006072">
    <property type="term" value="P:glycerol-3-phosphate metabolic process"/>
    <property type="evidence" value="ECO:0007669"/>
    <property type="project" value="UniProtKB-UniRule"/>
</dbReference>
<dbReference type="SUPFAM" id="SSF51905">
    <property type="entry name" value="FAD/NAD(P)-binding domain"/>
    <property type="match status" value="1"/>
</dbReference>
<dbReference type="Proteomes" id="UP000703661">
    <property type="component" value="Unassembled WGS sequence"/>
</dbReference>
<evidence type="ECO:0000313" key="11">
    <source>
        <dbReference type="Proteomes" id="UP000703661"/>
    </source>
</evidence>
<name>A0A9P6MLN0_9FUNG</name>
<feature type="transmembrane region" description="Helical" evidence="8">
    <location>
        <begin position="20"/>
        <end position="37"/>
    </location>
</feature>
<dbReference type="GO" id="GO:0004368">
    <property type="term" value="F:glycerol-3-phosphate dehydrogenase (quinone) activity"/>
    <property type="evidence" value="ECO:0007669"/>
    <property type="project" value="UniProtKB-EC"/>
</dbReference>
<dbReference type="AlphaFoldDB" id="A0A9P6MLN0"/>
<dbReference type="EMBL" id="JAAAID010002476">
    <property type="protein sequence ID" value="KAG0007194.1"/>
    <property type="molecule type" value="Genomic_DNA"/>
</dbReference>
<dbReference type="InterPro" id="IPR000447">
    <property type="entry name" value="G3P_DH_FAD-dep"/>
</dbReference>
<keyword evidence="8" id="KW-1133">Transmembrane helix</keyword>
<proteinExistence type="inferred from homology"/>
<dbReference type="GO" id="GO:0005739">
    <property type="term" value="C:mitochondrion"/>
    <property type="evidence" value="ECO:0007669"/>
    <property type="project" value="TreeGrafter"/>
</dbReference>
<evidence type="ECO:0000256" key="8">
    <source>
        <dbReference type="SAM" id="Phobius"/>
    </source>
</evidence>
<comment type="similarity">
    <text evidence="2 7">Belongs to the FAD-dependent glycerol-3-phosphate dehydrogenase family.</text>
</comment>
<organism evidence="10 11">
    <name type="scientific">Entomortierella chlamydospora</name>
    <dbReference type="NCBI Taxonomy" id="101097"/>
    <lineage>
        <taxon>Eukaryota</taxon>
        <taxon>Fungi</taxon>
        <taxon>Fungi incertae sedis</taxon>
        <taxon>Mucoromycota</taxon>
        <taxon>Mortierellomycotina</taxon>
        <taxon>Mortierellomycetes</taxon>
        <taxon>Mortierellales</taxon>
        <taxon>Mortierellaceae</taxon>
        <taxon>Entomortierella</taxon>
    </lineage>
</organism>
<gene>
    <name evidence="10" type="primary">GUT2</name>
    <name evidence="10" type="ORF">BGZ80_004957</name>
</gene>
<evidence type="ECO:0000256" key="7">
    <source>
        <dbReference type="RuleBase" id="RU361217"/>
    </source>
</evidence>
<keyword evidence="4 7" id="KW-0285">Flavoprotein</keyword>
<dbReference type="PANTHER" id="PTHR11985">
    <property type="entry name" value="GLYCEROL-3-PHOSPHATE DEHYDROGENASE"/>
    <property type="match status" value="1"/>
</dbReference>
<evidence type="ECO:0000256" key="6">
    <source>
        <dbReference type="ARBA" id="ARBA00023002"/>
    </source>
</evidence>
<keyword evidence="6 7" id="KW-0560">Oxidoreductase</keyword>
<keyword evidence="5" id="KW-0274">FAD</keyword>
<evidence type="ECO:0000313" key="10">
    <source>
        <dbReference type="EMBL" id="KAG0007194.1"/>
    </source>
</evidence>
<comment type="caution">
    <text evidence="10">The sequence shown here is derived from an EMBL/GenBank/DDBJ whole genome shotgun (WGS) entry which is preliminary data.</text>
</comment>
<keyword evidence="11" id="KW-1185">Reference proteome</keyword>
<evidence type="ECO:0000256" key="5">
    <source>
        <dbReference type="ARBA" id="ARBA00022827"/>
    </source>
</evidence>
<evidence type="ECO:0000256" key="4">
    <source>
        <dbReference type="ARBA" id="ARBA00022630"/>
    </source>
</evidence>
<dbReference type="PRINTS" id="PR01001">
    <property type="entry name" value="FADG3PDH"/>
</dbReference>
<evidence type="ECO:0000256" key="2">
    <source>
        <dbReference type="ARBA" id="ARBA00007330"/>
    </source>
</evidence>
<dbReference type="Gene3D" id="3.50.50.60">
    <property type="entry name" value="FAD/NAD(P)-binding domain"/>
    <property type="match status" value="1"/>
</dbReference>
<dbReference type="InterPro" id="IPR036188">
    <property type="entry name" value="FAD/NAD-bd_sf"/>
</dbReference>
<reference evidence="10" key="1">
    <citation type="journal article" date="2020" name="Fungal Divers.">
        <title>Resolving the Mortierellaceae phylogeny through synthesis of multi-gene phylogenetics and phylogenomics.</title>
        <authorList>
            <person name="Vandepol N."/>
            <person name="Liber J."/>
            <person name="Desiro A."/>
            <person name="Na H."/>
            <person name="Kennedy M."/>
            <person name="Barry K."/>
            <person name="Grigoriev I.V."/>
            <person name="Miller A.N."/>
            <person name="O'Donnell K."/>
            <person name="Stajich J.E."/>
            <person name="Bonito G."/>
        </authorList>
    </citation>
    <scope>NUCLEOTIDE SEQUENCE</scope>
    <source>
        <strain evidence="10">NRRL 2769</strain>
    </source>
</reference>
<accession>A0A9P6MLN0</accession>
<dbReference type="EC" id="1.1.5.3" evidence="3 7"/>
<feature type="domain" description="FAD dependent oxidoreductase" evidence="9">
    <location>
        <begin position="148"/>
        <end position="181"/>
    </location>
</feature>
<evidence type="ECO:0000256" key="1">
    <source>
        <dbReference type="ARBA" id="ARBA00001974"/>
    </source>
</evidence>
<dbReference type="Pfam" id="PF01266">
    <property type="entry name" value="DAO"/>
    <property type="match status" value="1"/>
</dbReference>
<keyword evidence="8" id="KW-0472">Membrane</keyword>
<protein>
    <recommendedName>
        <fullName evidence="3 7">Glycerol-3-phosphate dehydrogenase</fullName>
        <ecNumber evidence="3 7">1.1.5.3</ecNumber>
    </recommendedName>
</protein>
<dbReference type="PROSITE" id="PS00977">
    <property type="entry name" value="FAD_G3PDH_1"/>
    <property type="match status" value="1"/>
</dbReference>
<dbReference type="OrthoDB" id="264015at2759"/>
<dbReference type="InterPro" id="IPR006076">
    <property type="entry name" value="FAD-dep_OxRdtase"/>
</dbReference>
<comment type="cofactor">
    <cofactor evidence="1 7">
        <name>FAD</name>
        <dbReference type="ChEBI" id="CHEBI:57692"/>
    </cofactor>
</comment>
<evidence type="ECO:0000256" key="3">
    <source>
        <dbReference type="ARBA" id="ARBA00013029"/>
    </source>
</evidence>
<keyword evidence="8" id="KW-0812">Transmembrane</keyword>
<dbReference type="PANTHER" id="PTHR11985:SF15">
    <property type="entry name" value="GLYCEROL-3-PHOSPHATE DEHYDROGENASE, MITOCHONDRIAL"/>
    <property type="match status" value="1"/>
</dbReference>
<sequence length="198" mass="21376">MWRRIPATGARHATSFNRKAVYATAGATTLALSGYYYNKQQQQRRLLEGDDHFEFPPHSSMIYLEPQQASRDPTRPHAFWAPPSREEMLRLLEHGPGAIKDIIAEKASSRVAATTTGGAGLEPKAVTPAVITTPTTTKDAEEGSDVFDLLIIGGGATGAGCAVDAATRGLKVAMVERDDFSSDLLLFVLLSIIDYADL</sequence>
<comment type="catalytic activity">
    <reaction evidence="7">
        <text>a quinone + sn-glycerol 3-phosphate = dihydroxyacetone phosphate + a quinol</text>
        <dbReference type="Rhea" id="RHEA:18977"/>
        <dbReference type="ChEBI" id="CHEBI:24646"/>
        <dbReference type="ChEBI" id="CHEBI:57597"/>
        <dbReference type="ChEBI" id="CHEBI:57642"/>
        <dbReference type="ChEBI" id="CHEBI:132124"/>
        <dbReference type="EC" id="1.1.5.3"/>
    </reaction>
</comment>
<evidence type="ECO:0000259" key="9">
    <source>
        <dbReference type="Pfam" id="PF01266"/>
    </source>
</evidence>